<accession>A0A6C0DXN9</accession>
<name>A0A6C0DXN9_9ZZZZ</name>
<dbReference type="EMBL" id="MN739688">
    <property type="protein sequence ID" value="QHT21222.1"/>
    <property type="molecule type" value="Genomic_DNA"/>
</dbReference>
<organism evidence="1">
    <name type="scientific">viral metagenome</name>
    <dbReference type="NCBI Taxonomy" id="1070528"/>
    <lineage>
        <taxon>unclassified sequences</taxon>
        <taxon>metagenomes</taxon>
        <taxon>organismal metagenomes</taxon>
    </lineage>
</organism>
<proteinExistence type="predicted"/>
<evidence type="ECO:0000313" key="1">
    <source>
        <dbReference type="EMBL" id="QHT21222.1"/>
    </source>
</evidence>
<sequence length="323" mass="37043">MEQIFETTDDFQFDKLTLGKPTTISGGFFIRYFINNKAVYIQPPKCCIKQVQTKSKKVYCDLIFKQQDEQFIQWVENLESRSQSVIYENREKWFETPLEMEDIESSFTSPMKSFKSGKSYILRTSFPTGENGIKIYDEDERDIPLETITENMGVMVILEMQGIKCSSSSFQIDIGLKQMMVLKEANLFTKCILKKDTPLSLGKIDAPLEKENPVTPKESVVPVTPKELVVPVTPKESVVPVTPKESVGTTDELCEIELEIDSMPMEDAVVIKDRREMYYKLYDEARKKARVARDLALSAYLEAKRIKNAYMLDDLSSSSDEDE</sequence>
<dbReference type="AlphaFoldDB" id="A0A6C0DXN9"/>
<protein>
    <submittedName>
        <fullName evidence="1">Uncharacterized protein</fullName>
    </submittedName>
</protein>
<reference evidence="1" key="1">
    <citation type="journal article" date="2020" name="Nature">
        <title>Giant virus diversity and host interactions through global metagenomics.</title>
        <authorList>
            <person name="Schulz F."/>
            <person name="Roux S."/>
            <person name="Paez-Espino D."/>
            <person name="Jungbluth S."/>
            <person name="Walsh D.A."/>
            <person name="Denef V.J."/>
            <person name="McMahon K.D."/>
            <person name="Konstantinidis K.T."/>
            <person name="Eloe-Fadrosh E.A."/>
            <person name="Kyrpides N.C."/>
            <person name="Woyke T."/>
        </authorList>
    </citation>
    <scope>NUCLEOTIDE SEQUENCE</scope>
    <source>
        <strain evidence="1">GVMAG-M-3300023174-92</strain>
    </source>
</reference>